<dbReference type="Proteomes" id="UP000234639">
    <property type="component" value="Unassembled WGS sequence"/>
</dbReference>
<dbReference type="Pfam" id="PF03831">
    <property type="entry name" value="YjdM"/>
    <property type="match status" value="1"/>
</dbReference>
<dbReference type="RefSeq" id="WP_016646596.1">
    <property type="nucleotide sequence ID" value="NZ_BQNW01000001.1"/>
</dbReference>
<dbReference type="Gene3D" id="2.30.30.40">
    <property type="entry name" value="SH3 Domains"/>
    <property type="match status" value="1"/>
</dbReference>
<protein>
    <submittedName>
        <fullName evidence="2">PhnA family protein</fullName>
    </submittedName>
</protein>
<gene>
    <name evidence="2" type="ORF">CYJ41_03660</name>
</gene>
<name>A0A2I1NAS6_9BACT</name>
<feature type="domain" description="Protein YjdM C-terminal" evidence="1">
    <location>
        <begin position="3"/>
        <end position="69"/>
    </location>
</feature>
<sequence>MAVVDVNGVELQSGDNIVVIKDLKLKGSKNSVKQGTKAKIRLTKNENEVECKLDKLGTVVLKTEFIRKA</sequence>
<dbReference type="AlphaFoldDB" id="A0A2I1NAS6"/>
<dbReference type="SUPFAM" id="SSF82057">
    <property type="entry name" value="Prokaryotic SH3-related domain"/>
    <property type="match status" value="1"/>
</dbReference>
<accession>A0A2I1NAS6</accession>
<comment type="caution">
    <text evidence="2">The sequence shown here is derived from an EMBL/GenBank/DDBJ whole genome shotgun (WGS) entry which is preliminary data.</text>
</comment>
<evidence type="ECO:0000313" key="3">
    <source>
        <dbReference type="Proteomes" id="UP000234639"/>
    </source>
</evidence>
<organism evidence="2 3">
    <name type="scientific">Campylobacter ureolyticus</name>
    <dbReference type="NCBI Taxonomy" id="827"/>
    <lineage>
        <taxon>Bacteria</taxon>
        <taxon>Pseudomonadati</taxon>
        <taxon>Campylobacterota</taxon>
        <taxon>Epsilonproteobacteria</taxon>
        <taxon>Campylobacterales</taxon>
        <taxon>Campylobacteraceae</taxon>
        <taxon>Campylobacter</taxon>
    </lineage>
</organism>
<evidence type="ECO:0000313" key="2">
    <source>
        <dbReference type="EMBL" id="PKZ29461.1"/>
    </source>
</evidence>
<reference evidence="2 3" key="1">
    <citation type="submission" date="2017-12" db="EMBL/GenBank/DDBJ databases">
        <title>Phylogenetic diversity of female urinary microbiome.</title>
        <authorList>
            <person name="Thomas-White K."/>
            <person name="Wolfe A.J."/>
        </authorList>
    </citation>
    <scope>NUCLEOTIDE SEQUENCE [LARGE SCALE GENOMIC DNA]</scope>
    <source>
        <strain evidence="2 3">UMB0112</strain>
    </source>
</reference>
<evidence type="ECO:0000259" key="1">
    <source>
        <dbReference type="Pfam" id="PF03831"/>
    </source>
</evidence>
<dbReference type="InterPro" id="IPR013988">
    <property type="entry name" value="YjdM_C"/>
</dbReference>
<proteinExistence type="predicted"/>
<dbReference type="EMBL" id="PKHU01000003">
    <property type="protein sequence ID" value="PKZ29461.1"/>
    <property type="molecule type" value="Genomic_DNA"/>
</dbReference>